<proteinExistence type="predicted"/>
<protein>
    <submittedName>
        <fullName evidence="1">Uncharacterized protein</fullName>
    </submittedName>
</protein>
<gene>
    <name evidence="1" type="ORF">NCTC10783_01586</name>
</gene>
<dbReference type="Proteomes" id="UP000278078">
    <property type="component" value="Chromosome"/>
</dbReference>
<dbReference type="AlphaFoldDB" id="A0A3S5E4Q7"/>
<reference evidence="1 2" key="1">
    <citation type="submission" date="2018-12" db="EMBL/GenBank/DDBJ databases">
        <authorList>
            <consortium name="Pathogen Informatics"/>
        </authorList>
    </citation>
    <scope>NUCLEOTIDE SEQUENCE [LARGE SCALE GENOMIC DNA]</scope>
    <source>
        <strain evidence="1 2">NCTC10783</strain>
    </source>
</reference>
<sequence length="63" mass="7239">MTNSPLPALLYRLNLNINAIGSAVEELAIWIEQRSSTETSDSVKLHLGTLIENADFIRRRWWN</sequence>
<name>A0A3S5E4Q7_PSEFL</name>
<dbReference type="EMBL" id="LR134300">
    <property type="protein sequence ID" value="VEE45727.1"/>
    <property type="molecule type" value="Genomic_DNA"/>
</dbReference>
<accession>A0A3S5E4Q7</accession>
<evidence type="ECO:0000313" key="2">
    <source>
        <dbReference type="Proteomes" id="UP000278078"/>
    </source>
</evidence>
<organism evidence="1 2">
    <name type="scientific">Pseudomonas fluorescens</name>
    <dbReference type="NCBI Taxonomy" id="294"/>
    <lineage>
        <taxon>Bacteria</taxon>
        <taxon>Pseudomonadati</taxon>
        <taxon>Pseudomonadota</taxon>
        <taxon>Gammaproteobacteria</taxon>
        <taxon>Pseudomonadales</taxon>
        <taxon>Pseudomonadaceae</taxon>
        <taxon>Pseudomonas</taxon>
    </lineage>
</organism>
<evidence type="ECO:0000313" key="1">
    <source>
        <dbReference type="EMBL" id="VEE45727.1"/>
    </source>
</evidence>